<reference evidence="2 3" key="1">
    <citation type="submission" date="2016-10" db="EMBL/GenBank/DDBJ databases">
        <authorList>
            <person name="de Groot N.N."/>
        </authorList>
    </citation>
    <scope>NUCLEOTIDE SEQUENCE [LARGE SCALE GENOMIC DNA]</scope>
    <source>
        <strain evidence="2 3">DSM 46701</strain>
    </source>
</reference>
<feature type="transmembrane region" description="Helical" evidence="1">
    <location>
        <begin position="12"/>
        <end position="35"/>
    </location>
</feature>
<evidence type="ECO:0000313" key="3">
    <source>
        <dbReference type="Proteomes" id="UP000199695"/>
    </source>
</evidence>
<proteinExistence type="predicted"/>
<organism evidence="2 3">
    <name type="scientific">Lihuaxuella thermophila</name>
    <dbReference type="NCBI Taxonomy" id="1173111"/>
    <lineage>
        <taxon>Bacteria</taxon>
        <taxon>Bacillati</taxon>
        <taxon>Bacillota</taxon>
        <taxon>Bacilli</taxon>
        <taxon>Bacillales</taxon>
        <taxon>Thermoactinomycetaceae</taxon>
        <taxon>Lihuaxuella</taxon>
    </lineage>
</organism>
<name>A0A1H8B8D1_9BACL</name>
<protein>
    <submittedName>
        <fullName evidence="2">Uncharacterized protein</fullName>
    </submittedName>
</protein>
<keyword evidence="3" id="KW-1185">Reference proteome</keyword>
<dbReference type="AlphaFoldDB" id="A0A1H8B8D1"/>
<keyword evidence="1" id="KW-1133">Transmembrane helix</keyword>
<keyword evidence="1" id="KW-0812">Transmembrane</keyword>
<accession>A0A1H8B8D1</accession>
<dbReference type="EMBL" id="FOCQ01000002">
    <property type="protein sequence ID" value="SEM79160.1"/>
    <property type="molecule type" value="Genomic_DNA"/>
</dbReference>
<dbReference type="Proteomes" id="UP000199695">
    <property type="component" value="Unassembled WGS sequence"/>
</dbReference>
<sequence length="41" mass="4596">MKKQRVANDSLNCALGLINGLILSLPLWGLIYFFVRFIIGS</sequence>
<evidence type="ECO:0000256" key="1">
    <source>
        <dbReference type="SAM" id="Phobius"/>
    </source>
</evidence>
<keyword evidence="1" id="KW-0472">Membrane</keyword>
<evidence type="ECO:0000313" key="2">
    <source>
        <dbReference type="EMBL" id="SEM79160.1"/>
    </source>
</evidence>
<gene>
    <name evidence="2" type="ORF">SAMN05444955_10260</name>
</gene>